<evidence type="ECO:0000313" key="8">
    <source>
        <dbReference type="Proteomes" id="UP001147700"/>
    </source>
</evidence>
<evidence type="ECO:0000256" key="3">
    <source>
        <dbReference type="SAM" id="MobiDB-lite"/>
    </source>
</evidence>
<evidence type="ECO:0000259" key="6">
    <source>
        <dbReference type="Pfam" id="PF22692"/>
    </source>
</evidence>
<proteinExistence type="inferred from homology"/>
<dbReference type="Proteomes" id="UP001147700">
    <property type="component" value="Unassembled WGS sequence"/>
</dbReference>
<evidence type="ECO:0000259" key="4">
    <source>
        <dbReference type="Pfam" id="PF00460"/>
    </source>
</evidence>
<comment type="caution">
    <text evidence="7">The sequence shown here is derived from an EMBL/GenBank/DDBJ whole genome shotgun (WGS) entry which is preliminary data.</text>
</comment>
<comment type="similarity">
    <text evidence="1 2">Belongs to the flagella basal body rod proteins family.</text>
</comment>
<gene>
    <name evidence="7" type="ORF">OJ962_19915</name>
</gene>
<feature type="domain" description="Flagellar basal-body/hook protein C-terminal" evidence="5">
    <location>
        <begin position="182"/>
        <end position="224"/>
    </location>
</feature>
<feature type="domain" description="Flagellar basal body rod protein N-terminal" evidence="4">
    <location>
        <begin position="5"/>
        <end position="35"/>
    </location>
</feature>
<dbReference type="InterPro" id="IPR020013">
    <property type="entry name" value="Flagellar_FlgE/F/G"/>
</dbReference>
<keyword evidence="8" id="KW-1185">Reference proteome</keyword>
<dbReference type="Pfam" id="PF00460">
    <property type="entry name" value="Flg_bb_rod"/>
    <property type="match status" value="1"/>
</dbReference>
<feature type="domain" description="Flagellar hook protein FlgE/F/G-like D1" evidence="6">
    <location>
        <begin position="90"/>
        <end position="130"/>
    </location>
</feature>
<keyword evidence="7" id="KW-0966">Cell projection</keyword>
<sequence length="231" mass="24151">MDRGLYLAASGMLAEQIRQDQIANDLANASTAGYKSERTTQQSFGEMLLTNSVTGQQVGRVTTAVGVSATVTDWTPGMLKETGEPLDFGINGDGFFAVQTDDGTRYTRNGQFTSDDQGRLTTLQGDPVLGRNNQPVTLGADGRVDPRQLNVVTLNDPEKVGDSYVTGTPGNAGGQTAGSVRAGALEASGADPTQAMVDMMASFRSYESGQKVIQTIDETLGKAAASVGSLT</sequence>
<evidence type="ECO:0000313" key="7">
    <source>
        <dbReference type="EMBL" id="MDA0139779.1"/>
    </source>
</evidence>
<dbReference type="InterPro" id="IPR001444">
    <property type="entry name" value="Flag_bb_rod_N"/>
</dbReference>
<keyword evidence="2" id="KW-0975">Bacterial flagellum</keyword>
<dbReference type="EMBL" id="JAPCID010000029">
    <property type="protein sequence ID" value="MDA0139779.1"/>
    <property type="molecule type" value="Genomic_DNA"/>
</dbReference>
<evidence type="ECO:0000256" key="1">
    <source>
        <dbReference type="ARBA" id="ARBA00009677"/>
    </source>
</evidence>
<dbReference type="NCBIfam" id="TIGR03506">
    <property type="entry name" value="FlgEFG_subfam"/>
    <property type="match status" value="1"/>
</dbReference>
<name>A0ABT4RMK6_9ACTN</name>
<dbReference type="InterPro" id="IPR037925">
    <property type="entry name" value="FlgE/F/G-like"/>
</dbReference>
<evidence type="ECO:0000259" key="5">
    <source>
        <dbReference type="Pfam" id="PF06429"/>
    </source>
</evidence>
<evidence type="ECO:0000256" key="2">
    <source>
        <dbReference type="RuleBase" id="RU362116"/>
    </source>
</evidence>
<dbReference type="InterPro" id="IPR053967">
    <property type="entry name" value="LlgE_F_G-like_D1"/>
</dbReference>
<dbReference type="SUPFAM" id="SSF117143">
    <property type="entry name" value="Flagellar hook protein flgE"/>
    <property type="match status" value="1"/>
</dbReference>
<feature type="region of interest" description="Disordered" evidence="3">
    <location>
        <begin position="110"/>
        <end position="133"/>
    </location>
</feature>
<dbReference type="PANTHER" id="PTHR30435">
    <property type="entry name" value="FLAGELLAR PROTEIN"/>
    <property type="match status" value="1"/>
</dbReference>
<dbReference type="PANTHER" id="PTHR30435:SF19">
    <property type="entry name" value="FLAGELLAR BASAL-BODY ROD PROTEIN FLGG"/>
    <property type="match status" value="1"/>
</dbReference>
<organism evidence="7 8">
    <name type="scientific">Solirubrobacter deserti</name>
    <dbReference type="NCBI Taxonomy" id="2282478"/>
    <lineage>
        <taxon>Bacteria</taxon>
        <taxon>Bacillati</taxon>
        <taxon>Actinomycetota</taxon>
        <taxon>Thermoleophilia</taxon>
        <taxon>Solirubrobacterales</taxon>
        <taxon>Solirubrobacteraceae</taxon>
        <taxon>Solirubrobacter</taxon>
    </lineage>
</organism>
<keyword evidence="7" id="KW-0282">Flagellum</keyword>
<accession>A0ABT4RMK6</accession>
<reference evidence="7" key="1">
    <citation type="submission" date="2022-10" db="EMBL/GenBank/DDBJ databases">
        <title>The WGS of Solirubrobacter sp. CPCC 204708.</title>
        <authorList>
            <person name="Jiang Z."/>
        </authorList>
    </citation>
    <scope>NUCLEOTIDE SEQUENCE</scope>
    <source>
        <strain evidence="7">CPCC 204708</strain>
    </source>
</reference>
<dbReference type="Pfam" id="PF22692">
    <property type="entry name" value="LlgE_F_G_D1"/>
    <property type="match status" value="1"/>
</dbReference>
<feature type="compositionally biased region" description="Polar residues" evidence="3">
    <location>
        <begin position="110"/>
        <end position="124"/>
    </location>
</feature>
<dbReference type="InterPro" id="IPR010930">
    <property type="entry name" value="Flg_bb/hook_C_dom"/>
</dbReference>
<comment type="subcellular location">
    <subcellularLocation>
        <location evidence="2">Bacterial flagellum basal body</location>
    </subcellularLocation>
</comment>
<dbReference type="Pfam" id="PF06429">
    <property type="entry name" value="Flg_bbr_C"/>
    <property type="match status" value="1"/>
</dbReference>
<dbReference type="RefSeq" id="WP_255525875.1">
    <property type="nucleotide sequence ID" value="NZ_JAPCID010000029.1"/>
</dbReference>
<keyword evidence="7" id="KW-0969">Cilium</keyword>
<protein>
    <submittedName>
        <fullName evidence="7">Flagellar hook-basal body protein</fullName>
    </submittedName>
</protein>